<dbReference type="SUPFAM" id="SSF49464">
    <property type="entry name" value="Carboxypeptidase regulatory domain-like"/>
    <property type="match status" value="1"/>
</dbReference>
<evidence type="ECO:0000256" key="9">
    <source>
        <dbReference type="ARBA" id="ARBA00023237"/>
    </source>
</evidence>
<protein>
    <submittedName>
        <fullName evidence="15">TonB-dependent receptor</fullName>
    </submittedName>
</protein>
<dbReference type="Pfam" id="PF00593">
    <property type="entry name" value="TonB_dep_Rec_b-barrel"/>
    <property type="match status" value="1"/>
</dbReference>
<dbReference type="Proteomes" id="UP000326921">
    <property type="component" value="Chromosome"/>
</dbReference>
<name>A0A5Q0QFE3_9SPHI</name>
<proteinExistence type="inferred from homology"/>
<dbReference type="SUPFAM" id="SSF56935">
    <property type="entry name" value="Porins"/>
    <property type="match status" value="1"/>
</dbReference>
<evidence type="ECO:0000256" key="8">
    <source>
        <dbReference type="ARBA" id="ARBA00023170"/>
    </source>
</evidence>
<dbReference type="InterPro" id="IPR039426">
    <property type="entry name" value="TonB-dep_rcpt-like"/>
</dbReference>
<evidence type="ECO:0000256" key="5">
    <source>
        <dbReference type="ARBA" id="ARBA00022729"/>
    </source>
</evidence>
<dbReference type="EMBL" id="CP045652">
    <property type="protein sequence ID" value="QGA26518.1"/>
    <property type="molecule type" value="Genomic_DNA"/>
</dbReference>
<sequence>MSKYLLTVLLFLINITVQAQANRTTQLRGMVADENHQPLSNATITLLDQHVQTTSQANGSFTINNLDPKKTYRLSISALGFETFTQRINLAKDSVLHIHLHQQTTELDGIAVQAMQQAQKSAAQYKLSETQIEESKGKLAAEVFSQLAGVTLLNTGQSISKPVINGLHSSRILLLNQGVKLESQQWGSEHAPELDPFSAEQFEVIKGAQAVRYGADALGGVLIARSENIDPSLIKGRVDLLGQTNGRRGNINAQLEGGISAIPNLAYRIQASTKKIGNTKTANYYLGNTGAQELNFSTALQYHTEKQQWDAYYSRFATELGIFYGAHIGTIDDIFARIEHGKPLEDYGFSYDIAAPKQKVAHQLAKLKYQYQLNENWNLEAQYSWQQNHRREFDMRRAVADDVPMSNMILSTQQFEALLKGKQHTFGIAASSQVNNNVEGTGTTPIIPNYDSYGLGIFGMHEKSWNKIAVEAGWRYDYKHFDAAGYRNRFNQNTNSPEQYLMEDTRNFHNVSGSLGLRYAINPQWTFKSNVGLAWRAPSANELYSDGVHHGAGIYEIGNMNLDPERGYKWVNSISRKADHWRIDIDAYAQYIDNYIYATPNPDSVRQTIRGTFPVFSYEQHNSFFYGLDINAQWEISSMFEYQFQGSIVRAKNSSIDSYLPYIPADRLSQALKWNIENENNTYFKVTHEFVAKQNRYAEGTDYIAPPAAYHLLHANINRSFTIGNNKLNSSLAVDNLLNSEYKDYMDRFRYYAHRPGRNIRLAISYQF</sequence>
<dbReference type="PANTHER" id="PTHR30069">
    <property type="entry name" value="TONB-DEPENDENT OUTER MEMBRANE RECEPTOR"/>
    <property type="match status" value="1"/>
</dbReference>
<dbReference type="Gene3D" id="2.60.40.1120">
    <property type="entry name" value="Carboxypeptidase-like, regulatory domain"/>
    <property type="match status" value="1"/>
</dbReference>
<dbReference type="Pfam" id="PF13620">
    <property type="entry name" value="CarboxypepD_reg"/>
    <property type="match status" value="1"/>
</dbReference>
<dbReference type="InterPro" id="IPR036942">
    <property type="entry name" value="Beta-barrel_TonB_sf"/>
</dbReference>
<feature type="signal peptide" evidence="12">
    <location>
        <begin position="1"/>
        <end position="21"/>
    </location>
</feature>
<keyword evidence="5 12" id="KW-0732">Signal</keyword>
<dbReference type="KEGG" id="sphe:GFH32_09360"/>
<keyword evidence="6 11" id="KW-0798">TonB box</keyword>
<evidence type="ECO:0000259" key="13">
    <source>
        <dbReference type="Pfam" id="PF00593"/>
    </source>
</evidence>
<comment type="subcellular location">
    <subcellularLocation>
        <location evidence="1 10">Cell outer membrane</location>
        <topology evidence="1 10">Multi-pass membrane protein</topology>
    </subcellularLocation>
</comment>
<gene>
    <name evidence="15" type="ORF">GFH32_09360</name>
</gene>
<feature type="domain" description="TonB-dependent receptor-like beta-barrel" evidence="13">
    <location>
        <begin position="330"/>
        <end position="737"/>
    </location>
</feature>
<reference evidence="15 16" key="1">
    <citation type="submission" date="2019-10" db="EMBL/GenBank/DDBJ databases">
        <authorList>
            <person name="Dong K."/>
        </authorList>
    </citation>
    <scope>NUCLEOTIDE SEQUENCE [LARGE SCALE GENOMIC DNA]</scope>
    <source>
        <strain evidence="16">dk4302</strain>
    </source>
</reference>
<dbReference type="Gene3D" id="2.170.130.10">
    <property type="entry name" value="TonB-dependent receptor, plug domain"/>
    <property type="match status" value="1"/>
</dbReference>
<evidence type="ECO:0000313" key="16">
    <source>
        <dbReference type="Proteomes" id="UP000326921"/>
    </source>
</evidence>
<keyword evidence="3 10" id="KW-1134">Transmembrane beta strand</keyword>
<comment type="similarity">
    <text evidence="10 11">Belongs to the TonB-dependent receptor family.</text>
</comment>
<evidence type="ECO:0000259" key="14">
    <source>
        <dbReference type="Pfam" id="PF07715"/>
    </source>
</evidence>
<dbReference type="GO" id="GO:0015344">
    <property type="term" value="F:siderophore uptake transmembrane transporter activity"/>
    <property type="evidence" value="ECO:0007669"/>
    <property type="project" value="TreeGrafter"/>
</dbReference>
<organism evidence="15 16">
    <name type="scientific">Sphingobacterium zhuxiongii</name>
    <dbReference type="NCBI Taxonomy" id="2662364"/>
    <lineage>
        <taxon>Bacteria</taxon>
        <taxon>Pseudomonadati</taxon>
        <taxon>Bacteroidota</taxon>
        <taxon>Sphingobacteriia</taxon>
        <taxon>Sphingobacteriales</taxon>
        <taxon>Sphingobacteriaceae</taxon>
        <taxon>Sphingobacterium</taxon>
    </lineage>
</organism>
<feature type="chain" id="PRO_5024970921" evidence="12">
    <location>
        <begin position="22"/>
        <end position="768"/>
    </location>
</feature>
<keyword evidence="7 10" id="KW-0472">Membrane</keyword>
<dbReference type="InterPro" id="IPR037066">
    <property type="entry name" value="Plug_dom_sf"/>
</dbReference>
<dbReference type="GO" id="GO:0044718">
    <property type="term" value="P:siderophore transmembrane transport"/>
    <property type="evidence" value="ECO:0007669"/>
    <property type="project" value="TreeGrafter"/>
</dbReference>
<dbReference type="Pfam" id="PF07715">
    <property type="entry name" value="Plug"/>
    <property type="match status" value="1"/>
</dbReference>
<evidence type="ECO:0000256" key="11">
    <source>
        <dbReference type="RuleBase" id="RU003357"/>
    </source>
</evidence>
<dbReference type="InterPro" id="IPR012910">
    <property type="entry name" value="Plug_dom"/>
</dbReference>
<dbReference type="InterPro" id="IPR008969">
    <property type="entry name" value="CarboxyPept-like_regulatory"/>
</dbReference>
<dbReference type="AlphaFoldDB" id="A0A5Q0QFE3"/>
<evidence type="ECO:0000256" key="4">
    <source>
        <dbReference type="ARBA" id="ARBA00022692"/>
    </source>
</evidence>
<accession>A0A5Q0QFE3</accession>
<keyword evidence="4 10" id="KW-0812">Transmembrane</keyword>
<dbReference type="PANTHER" id="PTHR30069:SF29">
    <property type="entry name" value="HEMOGLOBIN AND HEMOGLOBIN-HAPTOGLOBIN-BINDING PROTEIN 1-RELATED"/>
    <property type="match status" value="1"/>
</dbReference>
<evidence type="ECO:0000313" key="15">
    <source>
        <dbReference type="EMBL" id="QGA26518.1"/>
    </source>
</evidence>
<dbReference type="PROSITE" id="PS52016">
    <property type="entry name" value="TONB_DEPENDENT_REC_3"/>
    <property type="match status" value="1"/>
</dbReference>
<keyword evidence="2 10" id="KW-0813">Transport</keyword>
<evidence type="ECO:0000256" key="3">
    <source>
        <dbReference type="ARBA" id="ARBA00022452"/>
    </source>
</evidence>
<dbReference type="InterPro" id="IPR000531">
    <property type="entry name" value="Beta-barrel_TonB"/>
</dbReference>
<evidence type="ECO:0000256" key="1">
    <source>
        <dbReference type="ARBA" id="ARBA00004571"/>
    </source>
</evidence>
<keyword evidence="8 15" id="KW-0675">Receptor</keyword>
<feature type="domain" description="TonB-dependent receptor plug" evidence="14">
    <location>
        <begin position="123"/>
        <end position="221"/>
    </location>
</feature>
<evidence type="ECO:0000256" key="10">
    <source>
        <dbReference type="PROSITE-ProRule" id="PRU01360"/>
    </source>
</evidence>
<evidence type="ECO:0000256" key="6">
    <source>
        <dbReference type="ARBA" id="ARBA00023077"/>
    </source>
</evidence>
<evidence type="ECO:0000256" key="2">
    <source>
        <dbReference type="ARBA" id="ARBA00022448"/>
    </source>
</evidence>
<evidence type="ECO:0000256" key="12">
    <source>
        <dbReference type="SAM" id="SignalP"/>
    </source>
</evidence>
<evidence type="ECO:0000256" key="7">
    <source>
        <dbReference type="ARBA" id="ARBA00023136"/>
    </source>
</evidence>
<dbReference type="GO" id="GO:0009279">
    <property type="term" value="C:cell outer membrane"/>
    <property type="evidence" value="ECO:0007669"/>
    <property type="project" value="UniProtKB-SubCell"/>
</dbReference>
<dbReference type="RefSeq" id="WP_153511370.1">
    <property type="nucleotide sequence ID" value="NZ_CP045652.1"/>
</dbReference>
<keyword evidence="16" id="KW-1185">Reference proteome</keyword>
<dbReference type="Gene3D" id="2.40.170.20">
    <property type="entry name" value="TonB-dependent receptor, beta-barrel domain"/>
    <property type="match status" value="1"/>
</dbReference>
<keyword evidence="9 10" id="KW-0998">Cell outer membrane</keyword>